<dbReference type="Pfam" id="PF13181">
    <property type="entry name" value="TPR_8"/>
    <property type="match status" value="1"/>
</dbReference>
<dbReference type="EMBL" id="CABPRJ010000001">
    <property type="protein sequence ID" value="VVC24186.1"/>
    <property type="molecule type" value="Genomic_DNA"/>
</dbReference>
<dbReference type="SUPFAM" id="SSF48452">
    <property type="entry name" value="TPR-like"/>
    <property type="match status" value="2"/>
</dbReference>
<evidence type="ECO:0000313" key="1">
    <source>
        <dbReference type="EMBL" id="VVC24186.1"/>
    </source>
</evidence>
<reference evidence="1 2" key="1">
    <citation type="submission" date="2019-08" db="EMBL/GenBank/DDBJ databases">
        <authorList>
            <person name="Alioto T."/>
            <person name="Alioto T."/>
            <person name="Gomez Garrido J."/>
        </authorList>
    </citation>
    <scope>NUCLEOTIDE SEQUENCE [LARGE SCALE GENOMIC DNA]</scope>
</reference>
<accession>A0A5E4LYC5</accession>
<dbReference type="AlphaFoldDB" id="A0A5E4LYC5"/>
<protein>
    <submittedName>
        <fullName evidence="1">Tetratricopeptide-like helical domain</fullName>
    </submittedName>
</protein>
<dbReference type="OrthoDB" id="6605071at2759"/>
<sequence length="699" mass="80853">MNINDIMLSSSDLFRKGKFSECCEILQHTVNNFNLKNITTQDEVEFVVLRNNLLVCNCLRILPVINTEYVDKMTELINMSKLYLYEEHIPLELRVNFVCNTLLWYWFKPMEVHDYCYNEIIQLVNECLHKVLHESGKSSVNLSLNVGKEQDILHILECLSDEFLRLEPILVVQCIEMSQILSLVFLLQHRSHSLLIHFTEQLIDNIKPIICAFKYKKINHIANCFKLGLFKINNFLDTEYIKNLIVSGHVSLCIKHILENQHQQALCTLSIIDQYLDDGNELFCLVYYLIAIANFNLEAFDVTLYYLSQMSNCLMEPFIKSRCYLLLGRTHSKMGNGDLALEAFEKLKESSFSNVMAYYISCHYEQNNMHFTQMLVLEQAIKGDFDKNNDCQNDFSISYMSKVLTILYPQPDLTKKQLLYMAAKKKYEYSSYKLAGSAYLSLLKSNESEQNVSDLVTIPSTFMLRHEAAVALLKAREMDEAFKLCQSLIGEFEPGCGMWESDSFWANELNDYNFNVIGTMLLAETGLNKNTNIVLEALNKSYNCLYAKIEYDISETNSYNRNIKTLRQILMGKILLLKATVLSKLDKEEDCQAVFEKALTYNAGDEDIVYLYSKWLEHNGKISQSMNVRDQFDRKNVNTIACDNVVMNYIMENKHGLEDSLISIDVMDDLFASPDEKVNEIVNEMDPADDDIFNDLFLD</sequence>
<dbReference type="Proteomes" id="UP000325440">
    <property type="component" value="Unassembled WGS sequence"/>
</dbReference>
<organism evidence="1 2">
    <name type="scientific">Cinara cedri</name>
    <dbReference type="NCBI Taxonomy" id="506608"/>
    <lineage>
        <taxon>Eukaryota</taxon>
        <taxon>Metazoa</taxon>
        <taxon>Ecdysozoa</taxon>
        <taxon>Arthropoda</taxon>
        <taxon>Hexapoda</taxon>
        <taxon>Insecta</taxon>
        <taxon>Pterygota</taxon>
        <taxon>Neoptera</taxon>
        <taxon>Paraneoptera</taxon>
        <taxon>Hemiptera</taxon>
        <taxon>Sternorrhyncha</taxon>
        <taxon>Aphidomorpha</taxon>
        <taxon>Aphidoidea</taxon>
        <taxon>Aphididae</taxon>
        <taxon>Lachninae</taxon>
        <taxon>Cinara</taxon>
    </lineage>
</organism>
<dbReference type="Gene3D" id="1.25.40.10">
    <property type="entry name" value="Tetratricopeptide repeat domain"/>
    <property type="match status" value="1"/>
</dbReference>
<proteinExistence type="predicted"/>
<gene>
    <name evidence="1" type="ORF">CINCED_3A000914</name>
</gene>
<evidence type="ECO:0000313" key="2">
    <source>
        <dbReference type="Proteomes" id="UP000325440"/>
    </source>
</evidence>
<dbReference type="InterPro" id="IPR019734">
    <property type="entry name" value="TPR_rpt"/>
</dbReference>
<dbReference type="InterPro" id="IPR011990">
    <property type="entry name" value="TPR-like_helical_dom_sf"/>
</dbReference>
<name>A0A5E4LYC5_9HEMI</name>
<keyword evidence="2" id="KW-1185">Reference proteome</keyword>